<evidence type="ECO:0000313" key="3">
    <source>
        <dbReference type="Proteomes" id="UP000199343"/>
    </source>
</evidence>
<evidence type="ECO:0000256" key="1">
    <source>
        <dbReference type="SAM" id="SignalP"/>
    </source>
</evidence>
<protein>
    <recommendedName>
        <fullName evidence="4">Secreted protein</fullName>
    </recommendedName>
</protein>
<sequence>MRKGFVRSVQVALATATMLLASATIASAAPATEAEATRNAVSGDISIMANQCGFRTSAYPNSYWVLSLAPELCGDCPPLATAYELNNAGWDYYCTYNPSNNKVDLHRR</sequence>
<reference evidence="2 3" key="1">
    <citation type="submission" date="2016-06" db="EMBL/GenBank/DDBJ databases">
        <authorList>
            <person name="Kjaerup R.B."/>
            <person name="Dalgaard T.S."/>
            <person name="Juul-Madsen H.R."/>
        </authorList>
    </citation>
    <scope>NUCLEOTIDE SEQUENCE [LARGE SCALE GENOMIC DNA]</scope>
    <source>
        <strain evidence="2 3">DSM 43363</strain>
    </source>
</reference>
<dbReference type="AlphaFoldDB" id="A0A1C6VNU0"/>
<dbReference type="EMBL" id="FMIC01000002">
    <property type="protein sequence ID" value="SCL67907.1"/>
    <property type="molecule type" value="Genomic_DNA"/>
</dbReference>
<keyword evidence="1" id="KW-0732">Signal</keyword>
<gene>
    <name evidence="2" type="ORF">GA0070608_3615</name>
</gene>
<feature type="chain" id="PRO_5008748901" description="Secreted protein" evidence="1">
    <location>
        <begin position="29"/>
        <end position="108"/>
    </location>
</feature>
<dbReference type="Proteomes" id="UP000199343">
    <property type="component" value="Unassembled WGS sequence"/>
</dbReference>
<proteinExistence type="predicted"/>
<evidence type="ECO:0008006" key="4">
    <source>
        <dbReference type="Google" id="ProtNLM"/>
    </source>
</evidence>
<feature type="signal peptide" evidence="1">
    <location>
        <begin position="1"/>
        <end position="28"/>
    </location>
</feature>
<accession>A0A1C6VNU0</accession>
<evidence type="ECO:0000313" key="2">
    <source>
        <dbReference type="EMBL" id="SCL67907.1"/>
    </source>
</evidence>
<name>A0A1C6VNU0_9ACTN</name>
<organism evidence="2 3">
    <name type="scientific">Micromonospora peucetia</name>
    <dbReference type="NCBI Taxonomy" id="47871"/>
    <lineage>
        <taxon>Bacteria</taxon>
        <taxon>Bacillati</taxon>
        <taxon>Actinomycetota</taxon>
        <taxon>Actinomycetes</taxon>
        <taxon>Micromonosporales</taxon>
        <taxon>Micromonosporaceae</taxon>
        <taxon>Micromonospora</taxon>
    </lineage>
</organism>